<dbReference type="Pfam" id="PF13943">
    <property type="entry name" value="WPP"/>
    <property type="match status" value="1"/>
</dbReference>
<keyword evidence="4" id="KW-0539">Nucleus</keyword>
<evidence type="ECO:0000256" key="5">
    <source>
        <dbReference type="SAM" id="MobiDB-lite"/>
    </source>
</evidence>
<dbReference type="GO" id="GO:0005930">
    <property type="term" value="C:axoneme"/>
    <property type="evidence" value="ECO:0007669"/>
    <property type="project" value="UniProtKB-SubCell"/>
</dbReference>
<keyword evidence="8" id="KW-1185">Reference proteome</keyword>
<evidence type="ECO:0000256" key="3">
    <source>
        <dbReference type="ARBA" id="ARBA00022490"/>
    </source>
</evidence>
<dbReference type="InterPro" id="IPR045203">
    <property type="entry name" value="RanGAP1/2"/>
</dbReference>
<sequence length="519" mass="54523">MAEDWSLTEEDRKETVDRIRNNIATLGFTHGKSISEDQAARAAVAIEKKAYTVARVEARTTTGIRPHAETFKAYTRKLAQLVLDVARQDGAGQAASAGSNSQAEGLDLTGEREFLTRETAEEVLAPVLASGAAISKVKFSTKSFGSDAAGVAAKAIENVRGSLTDADMSDIIAGRPEDEALAALRIISGALAACALRALDLSDNALGEKGVRACAAAISGQAALQSLKFQNVGCSIKACQAVQELVKNAGQLRTFHFYNNMSDNEGAAAIAQVLARAPMMEDFRMGSSRVGAEGGIALAQGLAASQQLIKLDLRDNPMTSEVASALADTLRSQQQLRVLYLADTSLCDEGVTEVAEALAESAPDLEELDLSLNEITPDGASAVAACIARKNKLQKLTLRENELEDRGALTIARALAGLQALRAVDLCQNQIRRGGATALAKAVADKTALELLALDENEISESGIDAVKDILEDAGKLAALGPLDDNDADAAEDEDEDDGRDALDVEDELSAAMAKSGIK</sequence>
<gene>
    <name evidence="7" type="ORF">WJX72_010405</name>
</gene>
<reference evidence="7 8" key="1">
    <citation type="journal article" date="2024" name="Nat. Commun.">
        <title>Phylogenomics reveals the evolutionary origins of lichenization in chlorophyte algae.</title>
        <authorList>
            <person name="Puginier C."/>
            <person name="Libourel C."/>
            <person name="Otte J."/>
            <person name="Skaloud P."/>
            <person name="Haon M."/>
            <person name="Grisel S."/>
            <person name="Petersen M."/>
            <person name="Berrin J.G."/>
            <person name="Delaux P.M."/>
            <person name="Dal Grande F."/>
            <person name="Keller J."/>
        </authorList>
    </citation>
    <scope>NUCLEOTIDE SEQUENCE [LARGE SCALE GENOMIC DNA]</scope>
    <source>
        <strain evidence="7 8">SAG 2043</strain>
    </source>
</reference>
<dbReference type="AlphaFoldDB" id="A0AAW1P5W6"/>
<protein>
    <recommendedName>
        <fullName evidence="6">WPP domain-containing protein</fullName>
    </recommendedName>
</protein>
<evidence type="ECO:0000256" key="4">
    <source>
        <dbReference type="ARBA" id="ARBA00023242"/>
    </source>
</evidence>
<dbReference type="Proteomes" id="UP001489004">
    <property type="component" value="Unassembled WGS sequence"/>
</dbReference>
<proteinExistence type="predicted"/>
<keyword evidence="3" id="KW-0963">Cytoplasm</keyword>
<evidence type="ECO:0000259" key="6">
    <source>
        <dbReference type="Pfam" id="PF13943"/>
    </source>
</evidence>
<dbReference type="InterPro" id="IPR038214">
    <property type="entry name" value="WPP_sf"/>
</dbReference>
<dbReference type="PANTHER" id="PTHR46761">
    <property type="entry name" value="RAN GTPASE-ACTIVATING PROTEIN 1"/>
    <property type="match status" value="1"/>
</dbReference>
<dbReference type="Pfam" id="PF13516">
    <property type="entry name" value="LRR_6"/>
    <property type="match status" value="3"/>
</dbReference>
<dbReference type="InterPro" id="IPR001611">
    <property type="entry name" value="Leu-rich_rpt"/>
</dbReference>
<evidence type="ECO:0000256" key="2">
    <source>
        <dbReference type="ARBA" id="ARBA00004430"/>
    </source>
</evidence>
<dbReference type="PANTHER" id="PTHR46761:SF2">
    <property type="entry name" value="RAN GTPASE-ACTIVATING PROTEIN 1"/>
    <property type="match status" value="1"/>
</dbReference>
<name>A0AAW1P5W6_9CHLO</name>
<dbReference type="SMART" id="SM00368">
    <property type="entry name" value="LRR_RI"/>
    <property type="match status" value="9"/>
</dbReference>
<dbReference type="Gene3D" id="1.10.246.200">
    <property type="entry name" value="WPP domain"/>
    <property type="match status" value="1"/>
</dbReference>
<dbReference type="EMBL" id="JALJOR010000018">
    <property type="protein sequence ID" value="KAK9804382.1"/>
    <property type="molecule type" value="Genomic_DNA"/>
</dbReference>
<comment type="caution">
    <text evidence="7">The sequence shown here is derived from an EMBL/GenBank/DDBJ whole genome shotgun (WGS) entry which is preliminary data.</text>
</comment>
<feature type="domain" description="WPP" evidence="6">
    <location>
        <begin position="5"/>
        <end position="91"/>
    </location>
</feature>
<dbReference type="Gene3D" id="3.80.10.10">
    <property type="entry name" value="Ribonuclease Inhibitor"/>
    <property type="match status" value="1"/>
</dbReference>
<comment type="subcellular location">
    <subcellularLocation>
        <location evidence="2">Cytoplasm</location>
        <location evidence="2">Cytoskeleton</location>
        <location evidence="2">Cilium axoneme</location>
    </subcellularLocation>
    <subcellularLocation>
        <location evidence="1">Nucleus</location>
    </subcellularLocation>
</comment>
<dbReference type="InterPro" id="IPR025265">
    <property type="entry name" value="WPP_dom"/>
</dbReference>
<evidence type="ECO:0000313" key="7">
    <source>
        <dbReference type="EMBL" id="KAK9804382.1"/>
    </source>
</evidence>
<evidence type="ECO:0000313" key="8">
    <source>
        <dbReference type="Proteomes" id="UP001489004"/>
    </source>
</evidence>
<dbReference type="GO" id="GO:0005096">
    <property type="term" value="F:GTPase activator activity"/>
    <property type="evidence" value="ECO:0007669"/>
    <property type="project" value="InterPro"/>
</dbReference>
<dbReference type="GO" id="GO:0005634">
    <property type="term" value="C:nucleus"/>
    <property type="evidence" value="ECO:0007669"/>
    <property type="project" value="UniProtKB-SubCell"/>
</dbReference>
<feature type="compositionally biased region" description="Acidic residues" evidence="5">
    <location>
        <begin position="484"/>
        <end position="501"/>
    </location>
</feature>
<accession>A0AAW1P5W6</accession>
<organism evidence="7 8">
    <name type="scientific">[Myrmecia] bisecta</name>
    <dbReference type="NCBI Taxonomy" id="41462"/>
    <lineage>
        <taxon>Eukaryota</taxon>
        <taxon>Viridiplantae</taxon>
        <taxon>Chlorophyta</taxon>
        <taxon>core chlorophytes</taxon>
        <taxon>Trebouxiophyceae</taxon>
        <taxon>Trebouxiales</taxon>
        <taxon>Trebouxiaceae</taxon>
        <taxon>Myrmecia</taxon>
    </lineage>
</organism>
<dbReference type="SUPFAM" id="SSF52047">
    <property type="entry name" value="RNI-like"/>
    <property type="match status" value="1"/>
</dbReference>
<dbReference type="InterPro" id="IPR032675">
    <property type="entry name" value="LRR_dom_sf"/>
</dbReference>
<evidence type="ECO:0000256" key="1">
    <source>
        <dbReference type="ARBA" id="ARBA00004123"/>
    </source>
</evidence>
<feature type="region of interest" description="Disordered" evidence="5">
    <location>
        <begin position="481"/>
        <end position="501"/>
    </location>
</feature>